<gene>
    <name evidence="8" type="ORF">GLV81_01845</name>
</gene>
<evidence type="ECO:0000256" key="4">
    <source>
        <dbReference type="ARBA" id="ARBA00022679"/>
    </source>
</evidence>
<dbReference type="GO" id="GO:0016746">
    <property type="term" value="F:acyltransferase activity"/>
    <property type="evidence" value="ECO:0007669"/>
    <property type="project" value="UniProtKB-KW"/>
</dbReference>
<evidence type="ECO:0000256" key="7">
    <source>
        <dbReference type="SAM" id="Phobius"/>
    </source>
</evidence>
<proteinExistence type="predicted"/>
<evidence type="ECO:0000256" key="6">
    <source>
        <dbReference type="ARBA" id="ARBA00023315"/>
    </source>
</evidence>
<dbReference type="InterPro" id="IPR004960">
    <property type="entry name" value="LipA_acyltrans"/>
</dbReference>
<keyword evidence="7" id="KW-1133">Transmembrane helix</keyword>
<dbReference type="GO" id="GO:0005886">
    <property type="term" value="C:plasma membrane"/>
    <property type="evidence" value="ECO:0007669"/>
    <property type="project" value="UniProtKB-SubCell"/>
</dbReference>
<dbReference type="Proteomes" id="UP000426027">
    <property type="component" value="Chromosome"/>
</dbReference>
<comment type="subcellular location">
    <subcellularLocation>
        <location evidence="1">Cell inner membrane</location>
    </subcellularLocation>
</comment>
<dbReference type="AlphaFoldDB" id="A0A6I6G6E8"/>
<name>A0A6I6G6E8_9BACT</name>
<keyword evidence="9" id="KW-1185">Reference proteome</keyword>
<dbReference type="PANTHER" id="PTHR30606:SF10">
    <property type="entry name" value="PHOSPHATIDYLINOSITOL MANNOSIDE ACYLTRANSFERASE"/>
    <property type="match status" value="1"/>
</dbReference>
<dbReference type="KEGG" id="fls:GLV81_01845"/>
<keyword evidence="2" id="KW-1003">Cell membrane</keyword>
<protein>
    <submittedName>
        <fullName evidence="8">Lipid A biosynthesis acyltransferase</fullName>
    </submittedName>
</protein>
<dbReference type="Pfam" id="PF03279">
    <property type="entry name" value="Lip_A_acyltrans"/>
    <property type="match status" value="1"/>
</dbReference>
<dbReference type="CDD" id="cd07984">
    <property type="entry name" value="LPLAT_LABLAT-like"/>
    <property type="match status" value="1"/>
</dbReference>
<evidence type="ECO:0000313" key="9">
    <source>
        <dbReference type="Proteomes" id="UP000426027"/>
    </source>
</evidence>
<evidence type="ECO:0000256" key="3">
    <source>
        <dbReference type="ARBA" id="ARBA00022519"/>
    </source>
</evidence>
<keyword evidence="5 7" id="KW-0472">Membrane</keyword>
<evidence type="ECO:0000256" key="5">
    <source>
        <dbReference type="ARBA" id="ARBA00023136"/>
    </source>
</evidence>
<dbReference type="GO" id="GO:0009247">
    <property type="term" value="P:glycolipid biosynthetic process"/>
    <property type="evidence" value="ECO:0007669"/>
    <property type="project" value="UniProtKB-ARBA"/>
</dbReference>
<keyword evidence="4 8" id="KW-0808">Transferase</keyword>
<evidence type="ECO:0000256" key="1">
    <source>
        <dbReference type="ARBA" id="ARBA00004533"/>
    </source>
</evidence>
<keyword evidence="3" id="KW-0997">Cell inner membrane</keyword>
<accession>A0A6I6G6E8</accession>
<reference evidence="8 9" key="1">
    <citation type="submission" date="2019-11" db="EMBL/GenBank/DDBJ databases">
        <authorList>
            <person name="Im W.T."/>
        </authorList>
    </citation>
    <scope>NUCLEOTIDE SEQUENCE [LARGE SCALE GENOMIC DNA]</scope>
    <source>
        <strain evidence="8 9">SB-02</strain>
    </source>
</reference>
<dbReference type="PANTHER" id="PTHR30606">
    <property type="entry name" value="LIPID A BIOSYNTHESIS LAUROYL ACYLTRANSFERASE"/>
    <property type="match status" value="1"/>
</dbReference>
<dbReference type="RefSeq" id="WP_157476334.1">
    <property type="nucleotide sequence ID" value="NZ_CP046566.1"/>
</dbReference>
<organism evidence="8 9">
    <name type="scientific">Phnomibacter ginsenosidimutans</name>
    <dbReference type="NCBI Taxonomy" id="2676868"/>
    <lineage>
        <taxon>Bacteria</taxon>
        <taxon>Pseudomonadati</taxon>
        <taxon>Bacteroidota</taxon>
        <taxon>Chitinophagia</taxon>
        <taxon>Chitinophagales</taxon>
        <taxon>Chitinophagaceae</taxon>
        <taxon>Phnomibacter</taxon>
    </lineage>
</organism>
<keyword evidence="6 8" id="KW-0012">Acyltransferase</keyword>
<evidence type="ECO:0000313" key="8">
    <source>
        <dbReference type="EMBL" id="QGW27013.1"/>
    </source>
</evidence>
<feature type="transmembrane region" description="Helical" evidence="7">
    <location>
        <begin position="12"/>
        <end position="33"/>
    </location>
</feature>
<sequence>MIVNCVKHQILYYFLLAIFYSLSVLPMFILYALGDAIRWLVFDVIGYRKDVVLRNLANAFPEKSDAERKTIAKQFFTGFIDTWMETIKFLSISQKGFERMIQYDYSVLHKHAAAGNSVQLMAGHFMNWELTNLTLPVHQPLVWVGIYMRLSSKAMERLFRKIKGRFGAVLVPADEVKTDIEKYLTKPYLLGLGADQSPSKPAQSFWMYFLQQPTAFAPGPGRNACKRQLPVVFLWIERKQRGRYVFHVEEMFESAAGLTPETLTVAYVKRLEQVICMQPANYLWSHKRWKHAWKPEYAPLWIDKEPYPPADAC</sequence>
<keyword evidence="7" id="KW-0812">Transmembrane</keyword>
<dbReference type="EMBL" id="CP046566">
    <property type="protein sequence ID" value="QGW27013.1"/>
    <property type="molecule type" value="Genomic_DNA"/>
</dbReference>
<evidence type="ECO:0000256" key="2">
    <source>
        <dbReference type="ARBA" id="ARBA00022475"/>
    </source>
</evidence>